<dbReference type="RefSeq" id="WP_014297006.1">
    <property type="nucleotide sequence ID" value="NC_016751.1"/>
</dbReference>
<gene>
    <name evidence="2" type="ordered locus">Marpi_1545</name>
</gene>
<reference evidence="3" key="2">
    <citation type="submission" date="2012-01" db="EMBL/GenBank/DDBJ databases">
        <title>Complete sequence of chromosome of Marinitoga piezophila KA3.</title>
        <authorList>
            <person name="Lucas S."/>
            <person name="Han J."/>
            <person name="Lapidus A."/>
            <person name="Cheng J.-F."/>
            <person name="Goodwin L."/>
            <person name="Pitluck S."/>
            <person name="Peters L."/>
            <person name="Mikhailova N."/>
            <person name="Teshima H."/>
            <person name="Detter J.C."/>
            <person name="Han C."/>
            <person name="Tapia R."/>
            <person name="Land M."/>
            <person name="Hauser L."/>
            <person name="Kyrpides N."/>
            <person name="Ivanova N."/>
            <person name="Pagani I."/>
            <person name="Jebbar M."/>
            <person name="Vannier P."/>
            <person name="Oger P."/>
            <person name="Cario A."/>
            <person name="Bartlett D."/>
            <person name="Noll K.M."/>
            <person name="Woyke T."/>
        </authorList>
    </citation>
    <scope>NUCLEOTIDE SEQUENCE [LARGE SCALE GENOMIC DNA]</scope>
    <source>
        <strain evidence="3">DSM 14283 / JCM 11233 / KA3</strain>
    </source>
</reference>
<keyword evidence="1" id="KW-0472">Membrane</keyword>
<keyword evidence="3" id="KW-1185">Reference proteome</keyword>
<name>H2J4J3_MARPK</name>
<dbReference type="EMBL" id="CP003257">
    <property type="protein sequence ID" value="AEX85935.1"/>
    <property type="molecule type" value="Genomic_DNA"/>
</dbReference>
<dbReference type="OrthoDB" id="44719at2"/>
<protein>
    <submittedName>
        <fullName evidence="2">Uncharacterized protein</fullName>
    </submittedName>
</protein>
<feature type="transmembrane region" description="Helical" evidence="1">
    <location>
        <begin position="47"/>
        <end position="64"/>
    </location>
</feature>
<organism evidence="2 3">
    <name type="scientific">Marinitoga piezophila (strain DSM 14283 / JCM 11233 / KA3)</name>
    <dbReference type="NCBI Taxonomy" id="443254"/>
    <lineage>
        <taxon>Bacteria</taxon>
        <taxon>Thermotogati</taxon>
        <taxon>Thermotogota</taxon>
        <taxon>Thermotogae</taxon>
        <taxon>Petrotogales</taxon>
        <taxon>Petrotogaceae</taxon>
        <taxon>Marinitoga</taxon>
    </lineage>
</organism>
<feature type="transmembrane region" description="Helical" evidence="1">
    <location>
        <begin position="70"/>
        <end position="87"/>
    </location>
</feature>
<accession>H2J4J3</accession>
<feature type="transmembrane region" description="Helical" evidence="1">
    <location>
        <begin position="20"/>
        <end position="40"/>
    </location>
</feature>
<evidence type="ECO:0000256" key="1">
    <source>
        <dbReference type="SAM" id="Phobius"/>
    </source>
</evidence>
<keyword evidence="1" id="KW-1133">Transmembrane helix</keyword>
<evidence type="ECO:0000313" key="3">
    <source>
        <dbReference type="Proteomes" id="UP000007161"/>
    </source>
</evidence>
<dbReference type="Proteomes" id="UP000007161">
    <property type="component" value="Chromosome"/>
</dbReference>
<keyword evidence="1" id="KW-0812">Transmembrane</keyword>
<dbReference type="eggNOG" id="ENOG5033J37">
    <property type="taxonomic scope" value="Bacteria"/>
</dbReference>
<dbReference type="AlphaFoldDB" id="H2J4J3"/>
<proteinExistence type="predicted"/>
<reference evidence="2 3" key="1">
    <citation type="journal article" date="2012" name="J. Bacteriol.">
        <title>Complete Genome Sequence of the Thermophilic, Piezophilic, Heterotrophic Bacterium Marinitoga piezophila KA3.</title>
        <authorList>
            <person name="Lucas S."/>
            <person name="Han J."/>
            <person name="Lapidus A."/>
            <person name="Cheng J.F."/>
            <person name="Goodwin L.A."/>
            <person name="Pitluck S."/>
            <person name="Peters L."/>
            <person name="Mikhailova N."/>
            <person name="Teshima H."/>
            <person name="Detter J.C."/>
            <person name="Han C."/>
            <person name="Tapia R."/>
            <person name="Land M."/>
            <person name="Hauser L."/>
            <person name="Kyrpides N.C."/>
            <person name="Ivanova N."/>
            <person name="Pagani I."/>
            <person name="Vannier P."/>
            <person name="Oger P."/>
            <person name="Bartlett D.H."/>
            <person name="Noll K.M."/>
            <person name="Woyke T."/>
            <person name="Jebbar M."/>
        </authorList>
    </citation>
    <scope>NUCLEOTIDE SEQUENCE [LARGE SCALE GENOMIC DNA]</scope>
    <source>
        <strain evidence="3">DSM 14283 / JCM 11233 / KA3</strain>
    </source>
</reference>
<dbReference type="KEGG" id="mpz:Marpi_1545"/>
<dbReference type="HOGENOM" id="CLU_1184158_0_0_0"/>
<sequence length="235" mass="27115">MNYSILAILFGLTPLLQYFIKGWAFFGVSLILFIIFYRILKLQGKQVFSFLAGTIIAAEAIALLFGFTNLFILAYLITVAIIFLVAANDEKKIDILKEYLSESGENEKDWNFYHLFFGRGEVSSIEEIGKLLGSILGIKDGKIAFSVQMPNGDYYKRIINKSDIKSYNLYDIKSNQELYYVKIRDLFMPNRRLRTLHKPHLETFCLTIETIDGEVVSFYEEPDVLQKIVKQLDEL</sequence>
<evidence type="ECO:0000313" key="2">
    <source>
        <dbReference type="EMBL" id="AEX85935.1"/>
    </source>
</evidence>